<accession>A0A848KA72</accession>
<dbReference type="UniPathway" id="UPA00120">
    <property type="reaction ID" value="UER00203"/>
</dbReference>
<feature type="domain" description="Chorismate mutase" evidence="6">
    <location>
        <begin position="11"/>
        <end position="103"/>
    </location>
</feature>
<dbReference type="InterPro" id="IPR036979">
    <property type="entry name" value="CM_dom_sf"/>
</dbReference>
<dbReference type="InterPro" id="IPR008240">
    <property type="entry name" value="Chorismate_mutase_periplasmic"/>
</dbReference>
<keyword evidence="4 7" id="KW-0413">Isomerase</keyword>
<dbReference type="Pfam" id="PF01817">
    <property type="entry name" value="CM_2"/>
    <property type="match status" value="1"/>
</dbReference>
<dbReference type="Gene3D" id="1.20.59.10">
    <property type="entry name" value="Chorismate mutase"/>
    <property type="match status" value="1"/>
</dbReference>
<reference evidence="7 8" key="1">
    <citation type="submission" date="2019-05" db="EMBL/GenBank/DDBJ databases">
        <authorList>
            <person name="Lee S.D."/>
        </authorList>
    </citation>
    <scope>NUCLEOTIDE SEQUENCE [LARGE SCALE GENOMIC DNA]</scope>
    <source>
        <strain evidence="7 8">YC2-7</strain>
    </source>
</reference>
<dbReference type="InterPro" id="IPR036263">
    <property type="entry name" value="Chorismate_II_sf"/>
</dbReference>
<feature type="chain" id="PRO_5032824620" description="chorismate mutase" evidence="5">
    <location>
        <begin position="25"/>
        <end position="182"/>
    </location>
</feature>
<evidence type="ECO:0000256" key="4">
    <source>
        <dbReference type="ARBA" id="ARBA00023235"/>
    </source>
</evidence>
<dbReference type="EC" id="5.4.99.5" evidence="2"/>
<name>A0A848KA72_9NOCA</name>
<evidence type="ECO:0000256" key="5">
    <source>
        <dbReference type="SAM" id="SignalP"/>
    </source>
</evidence>
<keyword evidence="3 5" id="KW-0732">Signal</keyword>
<dbReference type="PROSITE" id="PS51168">
    <property type="entry name" value="CHORISMATE_MUT_2"/>
    <property type="match status" value="1"/>
</dbReference>
<dbReference type="PANTHER" id="PTHR38041">
    <property type="entry name" value="CHORISMATE MUTASE"/>
    <property type="match status" value="1"/>
</dbReference>
<proteinExistence type="predicted"/>
<gene>
    <name evidence="7" type="ORF">FGL95_09580</name>
</gene>
<dbReference type="EMBL" id="VCQU01000003">
    <property type="protein sequence ID" value="NMN95281.1"/>
    <property type="molecule type" value="Genomic_DNA"/>
</dbReference>
<organism evidence="7 8">
    <name type="scientific">Antrihabitans stalactiti</name>
    <dbReference type="NCBI Taxonomy" id="2584121"/>
    <lineage>
        <taxon>Bacteria</taxon>
        <taxon>Bacillati</taxon>
        <taxon>Actinomycetota</taxon>
        <taxon>Actinomycetes</taxon>
        <taxon>Mycobacteriales</taxon>
        <taxon>Nocardiaceae</taxon>
        <taxon>Antrihabitans</taxon>
    </lineage>
</organism>
<dbReference type="GO" id="GO:0046417">
    <property type="term" value="P:chorismate metabolic process"/>
    <property type="evidence" value="ECO:0007669"/>
    <property type="project" value="InterPro"/>
</dbReference>
<comment type="caution">
    <text evidence="7">The sequence shown here is derived from an EMBL/GenBank/DDBJ whole genome shotgun (WGS) entry which is preliminary data.</text>
</comment>
<sequence length="182" mass="19488">MRFLRFAVLTVALALSLPPMRAAADPAPLDTLVDLTLERLATADSVAAAKWGTPSPIDDPEREAQVYLAMTELGSTKGLPAEWVRSVFTGQIEANKTVQRGLHTWWRFDPAAAPSARPDLGAVRPVIDRVNVAIVDQIALHADTLTGPDCASSLSRSVFNAVARVDALHQAALVRAAVSLCR</sequence>
<feature type="signal peptide" evidence="5">
    <location>
        <begin position="1"/>
        <end position="24"/>
    </location>
</feature>
<evidence type="ECO:0000256" key="2">
    <source>
        <dbReference type="ARBA" id="ARBA00012404"/>
    </source>
</evidence>
<evidence type="ECO:0000313" key="8">
    <source>
        <dbReference type="Proteomes" id="UP000535543"/>
    </source>
</evidence>
<dbReference type="RefSeq" id="WP_169586035.1">
    <property type="nucleotide sequence ID" value="NZ_VCQU01000003.1"/>
</dbReference>
<evidence type="ECO:0000256" key="3">
    <source>
        <dbReference type="ARBA" id="ARBA00022729"/>
    </source>
</evidence>
<dbReference type="InterPro" id="IPR051331">
    <property type="entry name" value="Chorismate_mutase-related"/>
</dbReference>
<reference evidence="7 8" key="2">
    <citation type="submission" date="2020-06" db="EMBL/GenBank/DDBJ databases">
        <title>Antribacter stalactiti gen. nov., sp. nov., a new member of the family Nacardiaceae isolated from a cave.</title>
        <authorList>
            <person name="Kim I.S."/>
        </authorList>
    </citation>
    <scope>NUCLEOTIDE SEQUENCE [LARGE SCALE GENOMIC DNA]</scope>
    <source>
        <strain evidence="7 8">YC2-7</strain>
    </source>
</reference>
<dbReference type="NCBIfam" id="NF006741">
    <property type="entry name" value="PRK09269.1"/>
    <property type="match status" value="1"/>
</dbReference>
<dbReference type="SMART" id="SM00830">
    <property type="entry name" value="CM_2"/>
    <property type="match status" value="1"/>
</dbReference>
<dbReference type="GO" id="GO:0009697">
    <property type="term" value="P:salicylic acid biosynthetic process"/>
    <property type="evidence" value="ECO:0007669"/>
    <property type="project" value="TreeGrafter"/>
</dbReference>
<keyword evidence="8" id="KW-1185">Reference proteome</keyword>
<dbReference type="PANTHER" id="PTHR38041:SF2">
    <property type="entry name" value="SECRETED CHORISMATE MUTASE"/>
    <property type="match status" value="1"/>
</dbReference>
<dbReference type="InterPro" id="IPR002701">
    <property type="entry name" value="CM_II_prokaryot"/>
</dbReference>
<evidence type="ECO:0000259" key="6">
    <source>
        <dbReference type="PROSITE" id="PS51168"/>
    </source>
</evidence>
<protein>
    <recommendedName>
        <fullName evidence="2">chorismate mutase</fullName>
        <ecNumber evidence="2">5.4.99.5</ecNumber>
    </recommendedName>
</protein>
<comment type="pathway">
    <text evidence="1">Metabolic intermediate biosynthesis; prephenate biosynthesis; prephenate from chorismate: step 1/1.</text>
</comment>
<dbReference type="GO" id="GO:0004106">
    <property type="term" value="F:chorismate mutase activity"/>
    <property type="evidence" value="ECO:0007669"/>
    <property type="project" value="UniProtKB-EC"/>
</dbReference>
<dbReference type="SUPFAM" id="SSF48600">
    <property type="entry name" value="Chorismate mutase II"/>
    <property type="match status" value="1"/>
</dbReference>
<dbReference type="Proteomes" id="UP000535543">
    <property type="component" value="Unassembled WGS sequence"/>
</dbReference>
<dbReference type="AlphaFoldDB" id="A0A848KA72"/>
<evidence type="ECO:0000256" key="1">
    <source>
        <dbReference type="ARBA" id="ARBA00004817"/>
    </source>
</evidence>
<evidence type="ECO:0000313" key="7">
    <source>
        <dbReference type="EMBL" id="NMN95281.1"/>
    </source>
</evidence>
<dbReference type="NCBIfam" id="TIGR01806">
    <property type="entry name" value="CM_mono2"/>
    <property type="match status" value="1"/>
</dbReference>